<dbReference type="AlphaFoldDB" id="G9NY28"/>
<comment type="caution">
    <text evidence="1">The sequence shown here is derived from an EMBL/GenBank/DDBJ whole genome shotgun (WGS) entry which is preliminary data.</text>
</comment>
<sequence>MKTLPTVPSVGGSDSTTAAARYYRRHCLTRSSAILKRLDVYRQKVEDGTRLPRGTREDIW</sequence>
<keyword evidence="2" id="KW-1185">Reference proteome</keyword>
<name>G9NY28_HYPAI</name>
<dbReference type="HOGENOM" id="CLU_2942053_0_0_1"/>
<protein>
    <submittedName>
        <fullName evidence="1">Uncharacterized protein</fullName>
    </submittedName>
</protein>
<evidence type="ECO:0000313" key="1">
    <source>
        <dbReference type="EMBL" id="EHK44356.1"/>
    </source>
</evidence>
<dbReference type="EMBL" id="ABDG02000025">
    <property type="protein sequence ID" value="EHK44356.1"/>
    <property type="molecule type" value="Genomic_DNA"/>
</dbReference>
<reference evidence="1 2" key="1">
    <citation type="journal article" date="2011" name="Genome Biol.">
        <title>Comparative genome sequence analysis underscores mycoparasitism as the ancestral life style of Trichoderma.</title>
        <authorList>
            <person name="Kubicek C.P."/>
            <person name="Herrera-Estrella A."/>
            <person name="Seidl-Seiboth V."/>
            <person name="Martinez D.A."/>
            <person name="Druzhinina I.S."/>
            <person name="Thon M."/>
            <person name="Zeilinger S."/>
            <person name="Casas-Flores S."/>
            <person name="Horwitz B.A."/>
            <person name="Mukherjee P.K."/>
            <person name="Mukherjee M."/>
            <person name="Kredics L."/>
            <person name="Alcaraz L.D."/>
            <person name="Aerts A."/>
            <person name="Antal Z."/>
            <person name="Atanasova L."/>
            <person name="Cervantes-Badillo M.G."/>
            <person name="Challacombe J."/>
            <person name="Chertkov O."/>
            <person name="McCluskey K."/>
            <person name="Coulpier F."/>
            <person name="Deshpande N."/>
            <person name="von Doehren H."/>
            <person name="Ebbole D.J."/>
            <person name="Esquivel-Naranjo E.U."/>
            <person name="Fekete E."/>
            <person name="Flipphi M."/>
            <person name="Glaser F."/>
            <person name="Gomez-Rodriguez E.Y."/>
            <person name="Gruber S."/>
            <person name="Han C."/>
            <person name="Henrissat B."/>
            <person name="Hermosa R."/>
            <person name="Hernandez-Onate M."/>
            <person name="Karaffa L."/>
            <person name="Kosti I."/>
            <person name="Le Crom S."/>
            <person name="Lindquist E."/>
            <person name="Lucas S."/>
            <person name="Luebeck M."/>
            <person name="Luebeck P.S."/>
            <person name="Margeot A."/>
            <person name="Metz B."/>
            <person name="Misra M."/>
            <person name="Nevalainen H."/>
            <person name="Omann M."/>
            <person name="Packer N."/>
            <person name="Perrone G."/>
            <person name="Uresti-Rivera E.E."/>
            <person name="Salamov A."/>
            <person name="Schmoll M."/>
            <person name="Seiboth B."/>
            <person name="Shapiro H."/>
            <person name="Sukno S."/>
            <person name="Tamayo-Ramos J.A."/>
            <person name="Tisch D."/>
            <person name="Wiest A."/>
            <person name="Wilkinson H.H."/>
            <person name="Zhang M."/>
            <person name="Coutinho P.M."/>
            <person name="Kenerley C.M."/>
            <person name="Monte E."/>
            <person name="Baker S.E."/>
            <person name="Grigoriev I.V."/>
        </authorList>
    </citation>
    <scope>NUCLEOTIDE SEQUENCE [LARGE SCALE GENOMIC DNA]</scope>
    <source>
        <strain evidence="2">ATCC 20476 / IMI 206040</strain>
    </source>
</reference>
<accession>G9NY28</accession>
<dbReference type="Proteomes" id="UP000005426">
    <property type="component" value="Unassembled WGS sequence"/>
</dbReference>
<organism evidence="1 2">
    <name type="scientific">Hypocrea atroviridis (strain ATCC 20476 / IMI 206040)</name>
    <name type="common">Trichoderma atroviride</name>
    <dbReference type="NCBI Taxonomy" id="452589"/>
    <lineage>
        <taxon>Eukaryota</taxon>
        <taxon>Fungi</taxon>
        <taxon>Dikarya</taxon>
        <taxon>Ascomycota</taxon>
        <taxon>Pezizomycotina</taxon>
        <taxon>Sordariomycetes</taxon>
        <taxon>Hypocreomycetidae</taxon>
        <taxon>Hypocreales</taxon>
        <taxon>Hypocreaceae</taxon>
        <taxon>Trichoderma</taxon>
    </lineage>
</organism>
<gene>
    <name evidence="1" type="ORF">TRIATDRAFT_257923</name>
</gene>
<evidence type="ECO:0000313" key="2">
    <source>
        <dbReference type="Proteomes" id="UP000005426"/>
    </source>
</evidence>
<proteinExistence type="predicted"/>